<dbReference type="SUPFAM" id="SSF51735">
    <property type="entry name" value="NAD(P)-binding Rossmann-fold domains"/>
    <property type="match status" value="1"/>
</dbReference>
<dbReference type="GO" id="GO:0070403">
    <property type="term" value="F:NAD+ binding"/>
    <property type="evidence" value="ECO:0007669"/>
    <property type="project" value="InterPro"/>
</dbReference>
<evidence type="ECO:0000259" key="2">
    <source>
        <dbReference type="PROSITE" id="PS51176"/>
    </source>
</evidence>
<protein>
    <submittedName>
        <fullName evidence="3">Arogenate dehydrogenase (NADP+), plant</fullName>
    </submittedName>
</protein>
<dbReference type="InterPro" id="IPR036291">
    <property type="entry name" value="NAD(P)-bd_dom_sf"/>
</dbReference>
<organism evidence="3 4">
    <name type="scientific">Chaetoceros tenuissimus</name>
    <dbReference type="NCBI Taxonomy" id="426638"/>
    <lineage>
        <taxon>Eukaryota</taxon>
        <taxon>Sar</taxon>
        <taxon>Stramenopiles</taxon>
        <taxon>Ochrophyta</taxon>
        <taxon>Bacillariophyta</taxon>
        <taxon>Coscinodiscophyceae</taxon>
        <taxon>Chaetocerotophycidae</taxon>
        <taxon>Chaetocerotales</taxon>
        <taxon>Chaetocerotaceae</taxon>
        <taxon>Chaetoceros</taxon>
    </lineage>
</organism>
<dbReference type="InterPro" id="IPR045011">
    <property type="entry name" value="TYRAAT1/2"/>
</dbReference>
<dbReference type="AlphaFoldDB" id="A0AAD3HCN8"/>
<gene>
    <name evidence="3" type="ORF">CTEN210_14800</name>
</gene>
<feature type="domain" description="Prephenate/arogenate dehydrogenase" evidence="2">
    <location>
        <begin position="82"/>
        <end position="397"/>
    </location>
</feature>
<dbReference type="PROSITE" id="PS51176">
    <property type="entry name" value="PDH_ADH"/>
    <property type="match status" value="1"/>
</dbReference>
<evidence type="ECO:0000256" key="1">
    <source>
        <dbReference type="ARBA" id="ARBA00023002"/>
    </source>
</evidence>
<dbReference type="EMBL" id="BLLK01000062">
    <property type="protein sequence ID" value="GFH58324.1"/>
    <property type="molecule type" value="Genomic_DNA"/>
</dbReference>
<dbReference type="GO" id="GO:0004665">
    <property type="term" value="F:prephenate dehydrogenase (NADP+) activity"/>
    <property type="evidence" value="ECO:0007669"/>
    <property type="project" value="InterPro"/>
</dbReference>
<reference evidence="3 4" key="1">
    <citation type="journal article" date="2021" name="Sci. Rep.">
        <title>The genome of the diatom Chaetoceros tenuissimus carries an ancient integrated fragment of an extant virus.</title>
        <authorList>
            <person name="Hongo Y."/>
            <person name="Kimura K."/>
            <person name="Takaki Y."/>
            <person name="Yoshida Y."/>
            <person name="Baba S."/>
            <person name="Kobayashi G."/>
            <person name="Nagasaki K."/>
            <person name="Hano T."/>
            <person name="Tomaru Y."/>
        </authorList>
    </citation>
    <scope>NUCLEOTIDE SEQUENCE [LARGE SCALE GENOMIC DNA]</scope>
    <source>
        <strain evidence="3 4">NIES-3715</strain>
    </source>
</reference>
<dbReference type="GO" id="GO:0006571">
    <property type="term" value="P:tyrosine biosynthetic process"/>
    <property type="evidence" value="ECO:0007669"/>
    <property type="project" value="InterPro"/>
</dbReference>
<name>A0AAD3HCN8_9STRA</name>
<dbReference type="Pfam" id="PF02153">
    <property type="entry name" value="PDH_N"/>
    <property type="match status" value="1"/>
</dbReference>
<evidence type="ECO:0000313" key="4">
    <source>
        <dbReference type="Proteomes" id="UP001054902"/>
    </source>
</evidence>
<evidence type="ECO:0000313" key="3">
    <source>
        <dbReference type="EMBL" id="GFH58324.1"/>
    </source>
</evidence>
<dbReference type="GO" id="GO:0033730">
    <property type="term" value="F:arogenate dehydrogenase (NADP+) activity"/>
    <property type="evidence" value="ECO:0007669"/>
    <property type="project" value="InterPro"/>
</dbReference>
<dbReference type="Pfam" id="PF26213">
    <property type="entry name" value="TYRAAT1_C"/>
    <property type="match status" value="1"/>
</dbReference>
<sequence>MFFGRKSKNNSKAVLTSANRSASLLEDGPVENDLLANQKEDDKVTVVSVGRLEELKRREAELQELIELLRKEKLKEINTFPLTIGIVGFGNFGQFLAKTFVKYAKVIGTSRADYTKEAEEIGASYIPLSKSERFLQEVDVVLFAVAIKSFEGTVNRLLPKIKEDMERRLKSNQQGILFVDVCSVKEHPRNVMLQCLPEECDILCSHPMFGPISGANGWNGLRFIFEKTRVNKEILSDPDNDSVGKHCNDLKERSLGKSLVLSTRKFAHNLNPEEIDGEQDLKKAGMDRMERFLSIWEEEGCKMIEMTCKEHDMYAAKSQFITHFLGRVLGQQGLEPTPVDTKGFESVLGVVHSVTSDSFDLFEGLYKYNKYSPNIVEDLLEAMDSVIVKLGGDQHDC</sequence>
<dbReference type="InterPro" id="IPR003099">
    <property type="entry name" value="Prephen_DH"/>
</dbReference>
<comment type="caution">
    <text evidence="3">The sequence shown here is derived from an EMBL/GenBank/DDBJ whole genome shotgun (WGS) entry which is preliminary data.</text>
</comment>
<keyword evidence="4" id="KW-1185">Reference proteome</keyword>
<dbReference type="Gene3D" id="3.40.50.720">
    <property type="entry name" value="NAD(P)-binding Rossmann-like Domain"/>
    <property type="match status" value="1"/>
</dbReference>
<dbReference type="PANTHER" id="PTHR43207:SF4">
    <property type="entry name" value="AROGENATE DEHYDROGENASE 2, CHLOROPLASTIC"/>
    <property type="match status" value="1"/>
</dbReference>
<proteinExistence type="predicted"/>
<dbReference type="Proteomes" id="UP001054902">
    <property type="component" value="Unassembled WGS sequence"/>
</dbReference>
<accession>A0AAD3HCN8</accession>
<dbReference type="PANTHER" id="PTHR43207">
    <property type="entry name" value="AROGENATE DEHYDROGENASE-RELATED"/>
    <property type="match status" value="1"/>
</dbReference>
<dbReference type="GO" id="GO:0008977">
    <property type="term" value="F:prephenate dehydrogenase (NAD+) activity"/>
    <property type="evidence" value="ECO:0007669"/>
    <property type="project" value="InterPro"/>
</dbReference>
<dbReference type="InterPro" id="IPR046826">
    <property type="entry name" value="PDH_N"/>
</dbReference>
<dbReference type="InterPro" id="IPR059064">
    <property type="entry name" value="TYRAAT2_C"/>
</dbReference>
<keyword evidence="1" id="KW-0560">Oxidoreductase</keyword>